<evidence type="ECO:0000259" key="13">
    <source>
        <dbReference type="Pfam" id="PF02225"/>
    </source>
</evidence>
<dbReference type="PROSITE" id="PS00136">
    <property type="entry name" value="SUBTILASE_ASP"/>
    <property type="match status" value="1"/>
</dbReference>
<proteinExistence type="inferred from homology"/>
<feature type="domain" description="Peptidase S8/S53" evidence="12">
    <location>
        <begin position="140"/>
        <end position="589"/>
    </location>
</feature>
<reference evidence="16 17" key="1">
    <citation type="submission" date="2023-10" db="EMBL/GenBank/DDBJ databases">
        <title>Chromosome-scale genome assembly provides insights into flower coloration mechanisms of Canna indica.</title>
        <authorList>
            <person name="Li C."/>
        </authorList>
    </citation>
    <scope>NUCLEOTIDE SEQUENCE [LARGE SCALE GENOMIC DNA]</scope>
    <source>
        <tissue evidence="16">Flower</tissue>
    </source>
</reference>
<dbReference type="Pfam" id="PF00082">
    <property type="entry name" value="Peptidase_S8"/>
    <property type="match status" value="1"/>
</dbReference>
<evidence type="ECO:0000259" key="15">
    <source>
        <dbReference type="Pfam" id="PF17766"/>
    </source>
</evidence>
<dbReference type="InterPro" id="IPR010259">
    <property type="entry name" value="S8pro/Inhibitor_I9"/>
</dbReference>
<evidence type="ECO:0000256" key="6">
    <source>
        <dbReference type="ARBA" id="ARBA00022825"/>
    </source>
</evidence>
<feature type="chain" id="PRO_5042929827" description="Subtilisin-like protease SBT1.1" evidence="11">
    <location>
        <begin position="23"/>
        <end position="767"/>
    </location>
</feature>
<keyword evidence="17" id="KW-1185">Reference proteome</keyword>
<dbReference type="PROSITE" id="PS00138">
    <property type="entry name" value="SUBTILASE_SER"/>
    <property type="match status" value="1"/>
</dbReference>
<feature type="active site" description="Charge relay system" evidence="8 9">
    <location>
        <position position="549"/>
    </location>
</feature>
<evidence type="ECO:0000256" key="7">
    <source>
        <dbReference type="ARBA" id="ARBA00023180"/>
    </source>
</evidence>
<dbReference type="Proteomes" id="UP001327560">
    <property type="component" value="Chromosome 6"/>
</dbReference>
<feature type="domain" description="PA" evidence="13">
    <location>
        <begin position="379"/>
        <end position="465"/>
    </location>
</feature>
<feature type="active site" description="Charge relay system" evidence="8 9">
    <location>
        <position position="148"/>
    </location>
</feature>
<keyword evidence="3 9" id="KW-0645">Protease</keyword>
<feature type="domain" description="Subtilisin-like protease fibronectin type-III" evidence="15">
    <location>
        <begin position="664"/>
        <end position="764"/>
    </location>
</feature>
<evidence type="ECO:0000256" key="3">
    <source>
        <dbReference type="ARBA" id="ARBA00022670"/>
    </source>
</evidence>
<dbReference type="EMBL" id="CP136895">
    <property type="protein sequence ID" value="WOL10011.1"/>
    <property type="molecule type" value="Genomic_DNA"/>
</dbReference>
<evidence type="ECO:0000256" key="8">
    <source>
        <dbReference type="PIRSR" id="PIRSR615500-1"/>
    </source>
</evidence>
<evidence type="ECO:0000256" key="2">
    <source>
        <dbReference type="ARBA" id="ARBA00011073"/>
    </source>
</evidence>
<evidence type="ECO:0000259" key="12">
    <source>
        <dbReference type="Pfam" id="PF00082"/>
    </source>
</evidence>
<comment type="subcellular location">
    <subcellularLocation>
        <location evidence="1">Secreted</location>
    </subcellularLocation>
</comment>
<keyword evidence="7" id="KW-0325">Glycoprotein</keyword>
<evidence type="ECO:0000256" key="11">
    <source>
        <dbReference type="SAM" id="SignalP"/>
    </source>
</evidence>
<dbReference type="Gene3D" id="3.30.70.80">
    <property type="entry name" value="Peptidase S8 propeptide/proteinase inhibitor I9"/>
    <property type="match status" value="1"/>
</dbReference>
<evidence type="ECO:0000256" key="9">
    <source>
        <dbReference type="PROSITE-ProRule" id="PRU01240"/>
    </source>
</evidence>
<dbReference type="InterPro" id="IPR023827">
    <property type="entry name" value="Peptidase_S8_Asp-AS"/>
</dbReference>
<dbReference type="Pfam" id="PF02225">
    <property type="entry name" value="PA"/>
    <property type="match status" value="1"/>
</dbReference>
<evidence type="ECO:0000256" key="4">
    <source>
        <dbReference type="ARBA" id="ARBA00022729"/>
    </source>
</evidence>
<feature type="domain" description="Inhibitor I9" evidence="14">
    <location>
        <begin position="32"/>
        <end position="116"/>
    </location>
</feature>
<dbReference type="Gene3D" id="2.60.40.2310">
    <property type="match status" value="1"/>
</dbReference>
<dbReference type="InterPro" id="IPR015500">
    <property type="entry name" value="Peptidase_S8_subtilisin-rel"/>
</dbReference>
<evidence type="ECO:0008006" key="18">
    <source>
        <dbReference type="Google" id="ProtNLM"/>
    </source>
</evidence>
<feature type="active site" description="Charge relay system" evidence="8 9">
    <location>
        <position position="222"/>
    </location>
</feature>
<evidence type="ECO:0000256" key="5">
    <source>
        <dbReference type="ARBA" id="ARBA00022801"/>
    </source>
</evidence>
<protein>
    <recommendedName>
        <fullName evidence="18">Subtilisin-like protease SBT1.1</fullName>
    </recommendedName>
</protein>
<dbReference type="PANTHER" id="PTHR10795">
    <property type="entry name" value="PROPROTEIN CONVERTASE SUBTILISIN/KEXIN"/>
    <property type="match status" value="1"/>
</dbReference>
<dbReference type="Pfam" id="PF05922">
    <property type="entry name" value="Inhibitor_I9"/>
    <property type="match status" value="1"/>
</dbReference>
<dbReference type="FunFam" id="3.40.50.200:FF:000006">
    <property type="entry name" value="Subtilisin-like protease SBT1.5"/>
    <property type="match status" value="1"/>
</dbReference>
<evidence type="ECO:0000259" key="14">
    <source>
        <dbReference type="Pfam" id="PF05922"/>
    </source>
</evidence>
<dbReference type="InterPro" id="IPR023828">
    <property type="entry name" value="Peptidase_S8_Ser-AS"/>
</dbReference>
<dbReference type="InterPro" id="IPR036852">
    <property type="entry name" value="Peptidase_S8/S53_dom_sf"/>
</dbReference>
<keyword evidence="6 9" id="KW-0720">Serine protease</keyword>
<dbReference type="InterPro" id="IPR003137">
    <property type="entry name" value="PA_domain"/>
</dbReference>
<dbReference type="AlphaFoldDB" id="A0AAQ3QEP7"/>
<dbReference type="CDD" id="cd04852">
    <property type="entry name" value="Peptidases_S8_3"/>
    <property type="match status" value="1"/>
</dbReference>
<dbReference type="GO" id="GO:0005576">
    <property type="term" value="C:extracellular region"/>
    <property type="evidence" value="ECO:0007669"/>
    <property type="project" value="UniProtKB-SubCell"/>
</dbReference>
<dbReference type="PROSITE" id="PS51892">
    <property type="entry name" value="SUBTILASE"/>
    <property type="match status" value="1"/>
</dbReference>
<dbReference type="InterPro" id="IPR045051">
    <property type="entry name" value="SBT"/>
</dbReference>
<dbReference type="InterPro" id="IPR034197">
    <property type="entry name" value="Peptidases_S8_3"/>
</dbReference>
<keyword evidence="5 9" id="KW-0378">Hydrolase</keyword>
<evidence type="ECO:0000313" key="17">
    <source>
        <dbReference type="Proteomes" id="UP001327560"/>
    </source>
</evidence>
<dbReference type="PRINTS" id="PR00723">
    <property type="entry name" value="SUBTILISIN"/>
</dbReference>
<dbReference type="Gene3D" id="3.50.30.30">
    <property type="match status" value="1"/>
</dbReference>
<evidence type="ECO:0000313" key="16">
    <source>
        <dbReference type="EMBL" id="WOL10011.1"/>
    </source>
</evidence>
<dbReference type="CDD" id="cd02120">
    <property type="entry name" value="PA_subtilisin_like"/>
    <property type="match status" value="1"/>
</dbReference>
<sequence length="767" mass="81160">MFEGKMASLSVVLAMLSLMAQAKLYTSTNTKTYIVHLDGAAEVSAQDASQAILDSLTSLSPYGAPGKAAAPTPELLYVYDAALSGFAAKLSAEQAEYLQQLDGILMVTPDELLHLHTTHTPEFLGLQPDKGLWSSPNSLSGVVIGMIDTGIWPEHVSFSDAGYSDVKLGRWKGACETGKGFSAKNCNKKLVGARAFWRGYEVIGGKINETLEYKSARDSGGHGTHTASTAAGNMVASANLLGFAKGTANGMSFSARIAVYKACWESGCASSDILSAIDRAVADGVDILSISLGGGVSLPYYLDMISIAALGAVQRGVFVSCSAGNSGPYESTVINGAPWIMTVAASYHDRRFPTLVKLGDGRTFAGASLYSGKPTGLLPIVYGESAGGRNARYCLPDSLSPKLVKGNMVLCDSGYIGRTRKGEQVKLAGGAAMLLLNPKEQGEELFADPHVLPASSLGEAATKAIKSYIASSKSPASMITFLGTDYGRPAPAMAAFSSRGPSMVSPDVLKPDVTAPGMSILAAWPPTTSPSLLESDRRRVDFNIISGTSMSCPHVSGLAALLKSMHPDWSPAAIKSALMTTAYTVNNQNASIIDVSTGRHATPFSMGSGHVDPEKASSPGLIYDIAPDHYLNYICSLNYTSQQIATLVRKKYNCPKNKIIRPEDLNYPSFSVLFDQGNKTNTTTISTHTRTVTNVGQAQCRYTMNVREPKGVKIVVSPKELAFDKIGQQLSFAVNFVSAGGKASSFGELVWVCGSFSVRSPIAVTWQ</sequence>
<evidence type="ECO:0000256" key="1">
    <source>
        <dbReference type="ARBA" id="ARBA00004613"/>
    </source>
</evidence>
<gene>
    <name evidence="16" type="ORF">Cni_G18765</name>
</gene>
<evidence type="ECO:0000256" key="10">
    <source>
        <dbReference type="RuleBase" id="RU003355"/>
    </source>
</evidence>
<feature type="signal peptide" evidence="11">
    <location>
        <begin position="1"/>
        <end position="22"/>
    </location>
</feature>
<name>A0AAQ3QEP7_9LILI</name>
<dbReference type="InterPro" id="IPR000209">
    <property type="entry name" value="Peptidase_S8/S53_dom"/>
</dbReference>
<dbReference type="FunFam" id="3.50.30.30:FF:000005">
    <property type="entry name" value="subtilisin-like protease SBT1.5"/>
    <property type="match status" value="1"/>
</dbReference>
<comment type="similarity">
    <text evidence="2 9 10">Belongs to the peptidase S8 family.</text>
</comment>
<dbReference type="FunFam" id="2.60.40.2310:FF:000001">
    <property type="entry name" value="Subtilisin-like protease SBT1.5"/>
    <property type="match status" value="1"/>
</dbReference>
<dbReference type="Gene3D" id="3.40.50.200">
    <property type="entry name" value="Peptidase S8/S53 domain"/>
    <property type="match status" value="1"/>
</dbReference>
<dbReference type="GO" id="GO:0006508">
    <property type="term" value="P:proteolysis"/>
    <property type="evidence" value="ECO:0007669"/>
    <property type="project" value="UniProtKB-KW"/>
</dbReference>
<keyword evidence="4 11" id="KW-0732">Signal</keyword>
<dbReference type="InterPro" id="IPR041469">
    <property type="entry name" value="Subtilisin-like_FN3"/>
</dbReference>
<organism evidence="16 17">
    <name type="scientific">Canna indica</name>
    <name type="common">Indian-shot</name>
    <dbReference type="NCBI Taxonomy" id="4628"/>
    <lineage>
        <taxon>Eukaryota</taxon>
        <taxon>Viridiplantae</taxon>
        <taxon>Streptophyta</taxon>
        <taxon>Embryophyta</taxon>
        <taxon>Tracheophyta</taxon>
        <taxon>Spermatophyta</taxon>
        <taxon>Magnoliopsida</taxon>
        <taxon>Liliopsida</taxon>
        <taxon>Zingiberales</taxon>
        <taxon>Cannaceae</taxon>
        <taxon>Canna</taxon>
    </lineage>
</organism>
<dbReference type="InterPro" id="IPR037045">
    <property type="entry name" value="S8pro/Inhibitor_I9_sf"/>
</dbReference>
<accession>A0AAQ3QEP7</accession>
<dbReference type="GO" id="GO:0004252">
    <property type="term" value="F:serine-type endopeptidase activity"/>
    <property type="evidence" value="ECO:0007669"/>
    <property type="project" value="UniProtKB-UniRule"/>
</dbReference>
<dbReference type="Pfam" id="PF17766">
    <property type="entry name" value="fn3_6"/>
    <property type="match status" value="1"/>
</dbReference>
<dbReference type="SUPFAM" id="SSF52743">
    <property type="entry name" value="Subtilisin-like"/>
    <property type="match status" value="1"/>
</dbReference>